<dbReference type="Pfam" id="PF00246">
    <property type="entry name" value="Peptidase_M14"/>
    <property type="match status" value="1"/>
</dbReference>
<comment type="similarity">
    <text evidence="2 3">Belongs to the peptidase M14 family.</text>
</comment>
<dbReference type="OMA" id="WFAYFEP"/>
<dbReference type="Proteomes" id="UP000054937">
    <property type="component" value="Unassembled WGS sequence"/>
</dbReference>
<evidence type="ECO:0000259" key="4">
    <source>
        <dbReference type="PROSITE" id="PS52035"/>
    </source>
</evidence>
<evidence type="ECO:0000256" key="1">
    <source>
        <dbReference type="ARBA" id="ARBA00001947"/>
    </source>
</evidence>
<dbReference type="EMBL" id="LDAU01000053">
    <property type="protein sequence ID" value="KRX09313.1"/>
    <property type="molecule type" value="Genomic_DNA"/>
</dbReference>
<dbReference type="InParanoid" id="A0A0V0R4A8"/>
<dbReference type="PANTHER" id="PTHR12756:SF11">
    <property type="entry name" value="CYTOSOLIC CARBOXYPEPTIDASE 1"/>
    <property type="match status" value="1"/>
</dbReference>
<keyword evidence="6" id="KW-1185">Reference proteome</keyword>
<sequence>MKPVIFSEKKYQNSNIGWHRDGQNVKYFKNNIIKDKKKSKYYYTLSFSYTFDLSQDTTYFAYSLPYTYSDLNKFLKNLENNIPNNVQFKRRQLCSTLGQNQLEYLTITSKKNQDENINDKNINDENEKKGVVFMARQHPGETTGSFMIEGVIEFLISENEIASNLRENYVFKIVPMINIDGVIHGNNRCSLSGSDLNRKWGNPDKNLHPEIYYTKQMIHSLNVSHPIQLIIDFHGHSRKQNAFFYGNNDSFKPEITKIFPYICSQIENQNNIINFNDSKFKSDLNFKETARMCLFNELKIPNVFTLEASFYGYYSKQQQQNNDFWQKDYNLIGQNVCKALFCMGQINDYNLNYVDALKQLNKEQQIDLSGSESDPSGDELSEKDIKKALNSKQWWQRSQKY</sequence>
<accession>A0A0V0R4A8</accession>
<comment type="caution">
    <text evidence="5">The sequence shown here is derived from an EMBL/GenBank/DDBJ whole genome shotgun (WGS) entry which is preliminary data.</text>
</comment>
<dbReference type="InterPro" id="IPR050821">
    <property type="entry name" value="Cytosolic_carboxypeptidase"/>
</dbReference>
<proteinExistence type="inferred from homology"/>
<dbReference type="Gene3D" id="3.40.630.10">
    <property type="entry name" value="Zn peptidases"/>
    <property type="match status" value="1"/>
</dbReference>
<evidence type="ECO:0000256" key="2">
    <source>
        <dbReference type="ARBA" id="ARBA00005988"/>
    </source>
</evidence>
<dbReference type="PROSITE" id="PS52035">
    <property type="entry name" value="PEPTIDASE_M14"/>
    <property type="match status" value="1"/>
</dbReference>
<organism evidence="5 6">
    <name type="scientific">Pseudocohnilembus persalinus</name>
    <name type="common">Ciliate</name>
    <dbReference type="NCBI Taxonomy" id="266149"/>
    <lineage>
        <taxon>Eukaryota</taxon>
        <taxon>Sar</taxon>
        <taxon>Alveolata</taxon>
        <taxon>Ciliophora</taxon>
        <taxon>Intramacronucleata</taxon>
        <taxon>Oligohymenophorea</taxon>
        <taxon>Scuticociliatia</taxon>
        <taxon>Philasterida</taxon>
        <taxon>Pseudocohnilembidae</taxon>
        <taxon>Pseudocohnilembus</taxon>
    </lineage>
</organism>
<comment type="cofactor">
    <cofactor evidence="1">
        <name>Zn(2+)</name>
        <dbReference type="ChEBI" id="CHEBI:29105"/>
    </cofactor>
</comment>
<dbReference type="PANTHER" id="PTHR12756">
    <property type="entry name" value="CYTOSOLIC CARBOXYPEPTIDASE"/>
    <property type="match status" value="1"/>
</dbReference>
<dbReference type="GO" id="GO:0006508">
    <property type="term" value="P:proteolysis"/>
    <property type="evidence" value="ECO:0007669"/>
    <property type="project" value="InterPro"/>
</dbReference>
<protein>
    <recommendedName>
        <fullName evidence="4">Peptidase M14 domain-containing protein</fullName>
    </recommendedName>
</protein>
<feature type="active site" description="Proton donor/acceptor" evidence="3">
    <location>
        <position position="307"/>
    </location>
</feature>
<dbReference type="AlphaFoldDB" id="A0A0V0R4A8"/>
<dbReference type="GO" id="GO:0004181">
    <property type="term" value="F:metallocarboxypeptidase activity"/>
    <property type="evidence" value="ECO:0007669"/>
    <property type="project" value="InterPro"/>
</dbReference>
<reference evidence="5 6" key="1">
    <citation type="journal article" date="2015" name="Sci. Rep.">
        <title>Genome of the facultative scuticociliatosis pathogen Pseudocohnilembus persalinus provides insight into its virulence through horizontal gene transfer.</title>
        <authorList>
            <person name="Xiong J."/>
            <person name="Wang G."/>
            <person name="Cheng J."/>
            <person name="Tian M."/>
            <person name="Pan X."/>
            <person name="Warren A."/>
            <person name="Jiang C."/>
            <person name="Yuan D."/>
            <person name="Miao W."/>
        </authorList>
    </citation>
    <scope>NUCLEOTIDE SEQUENCE [LARGE SCALE GENOMIC DNA]</scope>
    <source>
        <strain evidence="5">36N120E</strain>
    </source>
</reference>
<evidence type="ECO:0000256" key="3">
    <source>
        <dbReference type="PROSITE-ProRule" id="PRU01379"/>
    </source>
</evidence>
<gene>
    <name evidence="5" type="ORF">PPERSA_05982</name>
</gene>
<dbReference type="OrthoDB" id="10253041at2759"/>
<evidence type="ECO:0000313" key="6">
    <source>
        <dbReference type="Proteomes" id="UP000054937"/>
    </source>
</evidence>
<dbReference type="SUPFAM" id="SSF53187">
    <property type="entry name" value="Zn-dependent exopeptidases"/>
    <property type="match status" value="1"/>
</dbReference>
<dbReference type="InterPro" id="IPR000834">
    <property type="entry name" value="Peptidase_M14"/>
</dbReference>
<evidence type="ECO:0000313" key="5">
    <source>
        <dbReference type="EMBL" id="KRX09313.1"/>
    </source>
</evidence>
<feature type="domain" description="Peptidase M14" evidence="4">
    <location>
        <begin position="64"/>
        <end position="339"/>
    </location>
</feature>
<dbReference type="GO" id="GO:0008270">
    <property type="term" value="F:zinc ion binding"/>
    <property type="evidence" value="ECO:0007669"/>
    <property type="project" value="InterPro"/>
</dbReference>
<name>A0A0V0R4A8_PSEPJ</name>